<evidence type="ECO:0000313" key="2">
    <source>
        <dbReference type="Proteomes" id="UP000051673"/>
    </source>
</evidence>
<dbReference type="AlphaFoldDB" id="A0A0R2JLH3"/>
<sequence>MFFGKSKRVQQIHEIVDTMASQINASKNPEAARVIKLAKADLDHEKQAAPVVANKLSNSLYQQKLAHAPELPETVKPLVGELKNLISANGYGMTMSSVPSWTAHY</sequence>
<name>A0A0R2JLH3_9LACO</name>
<gene>
    <name evidence="1" type="ORF">IV67_GL000094</name>
</gene>
<reference evidence="1 2" key="1">
    <citation type="journal article" date="2015" name="Genome Announc.">
        <title>Expanding the biotechnology potential of lactobacilli through comparative genomics of 213 strains and associated genera.</title>
        <authorList>
            <person name="Sun Z."/>
            <person name="Harris H.M."/>
            <person name="McCann A."/>
            <person name="Guo C."/>
            <person name="Argimon S."/>
            <person name="Zhang W."/>
            <person name="Yang X."/>
            <person name="Jeffery I.B."/>
            <person name="Cooney J.C."/>
            <person name="Kagawa T.F."/>
            <person name="Liu W."/>
            <person name="Song Y."/>
            <person name="Salvetti E."/>
            <person name="Wrobel A."/>
            <person name="Rasinkangas P."/>
            <person name="Parkhill J."/>
            <person name="Rea M.C."/>
            <person name="O'Sullivan O."/>
            <person name="Ritari J."/>
            <person name="Douillard F.P."/>
            <person name="Paul Ross R."/>
            <person name="Yang R."/>
            <person name="Briner A.E."/>
            <person name="Felis G.E."/>
            <person name="de Vos W.M."/>
            <person name="Barrangou R."/>
            <person name="Klaenhammer T.R."/>
            <person name="Caufield P.W."/>
            <person name="Cui Y."/>
            <person name="Zhang H."/>
            <person name="O'Toole P.W."/>
        </authorList>
    </citation>
    <scope>NUCLEOTIDE SEQUENCE [LARGE SCALE GENOMIC DNA]</scope>
    <source>
        <strain evidence="1 2">DSM 20014</strain>
    </source>
</reference>
<protein>
    <submittedName>
        <fullName evidence="1">Uncharacterized protein</fullName>
    </submittedName>
</protein>
<dbReference type="Proteomes" id="UP000051673">
    <property type="component" value="Unassembled WGS sequence"/>
</dbReference>
<accession>A0A0R2JLH3</accession>
<dbReference type="RefSeq" id="WP_057785958.1">
    <property type="nucleotide sequence ID" value="NZ_JQCD01000004.1"/>
</dbReference>
<proteinExistence type="predicted"/>
<comment type="caution">
    <text evidence="1">The sequence shown here is derived from an EMBL/GenBank/DDBJ whole genome shotgun (WGS) entry which is preliminary data.</text>
</comment>
<evidence type="ECO:0000313" key="1">
    <source>
        <dbReference type="EMBL" id="KRN78078.1"/>
    </source>
</evidence>
<dbReference type="PATRIC" id="fig|1620.3.peg.99"/>
<organism evidence="1 2">
    <name type="scientific">Weissella minor</name>
    <dbReference type="NCBI Taxonomy" id="1620"/>
    <lineage>
        <taxon>Bacteria</taxon>
        <taxon>Bacillati</taxon>
        <taxon>Bacillota</taxon>
        <taxon>Bacilli</taxon>
        <taxon>Lactobacillales</taxon>
        <taxon>Lactobacillaceae</taxon>
        <taxon>Weissella</taxon>
    </lineage>
</organism>
<keyword evidence="2" id="KW-1185">Reference proteome</keyword>
<dbReference type="EMBL" id="JQCD01000004">
    <property type="protein sequence ID" value="KRN78078.1"/>
    <property type="molecule type" value="Genomic_DNA"/>
</dbReference>